<evidence type="ECO:0000256" key="2">
    <source>
        <dbReference type="ARBA" id="ARBA00008711"/>
    </source>
</evidence>
<evidence type="ECO:0000256" key="1">
    <source>
        <dbReference type="ARBA" id="ARBA00001286"/>
    </source>
</evidence>
<evidence type="ECO:0000256" key="5">
    <source>
        <dbReference type="ARBA" id="ARBA00022679"/>
    </source>
</evidence>
<evidence type="ECO:0000256" key="8">
    <source>
        <dbReference type="ARBA" id="ARBA00049348"/>
    </source>
</evidence>
<dbReference type="Pfam" id="PF01035">
    <property type="entry name" value="DNA_binding_1"/>
    <property type="match status" value="1"/>
</dbReference>
<gene>
    <name evidence="12" type="primary">ada</name>
    <name evidence="12" type="ORF">OSSY52_18570</name>
</gene>
<dbReference type="SUPFAM" id="SSF46767">
    <property type="entry name" value="Methylated DNA-protein cysteine methyltransferase, C-terminal domain"/>
    <property type="match status" value="1"/>
</dbReference>
<accession>A0A7G1G8H3</accession>
<keyword evidence="13" id="KW-1185">Reference proteome</keyword>
<feature type="active site" description="Nucleophile; methyl group acceptor" evidence="9">
    <location>
        <position position="120"/>
    </location>
</feature>
<dbReference type="InterPro" id="IPR036217">
    <property type="entry name" value="MethylDNA_cys_MeTrfase_DNAb"/>
</dbReference>
<evidence type="ECO:0000313" key="13">
    <source>
        <dbReference type="Proteomes" id="UP000516361"/>
    </source>
</evidence>
<dbReference type="AlphaFoldDB" id="A0A7G1G8H3"/>
<dbReference type="GO" id="GO:0005737">
    <property type="term" value="C:cytoplasm"/>
    <property type="evidence" value="ECO:0007669"/>
    <property type="project" value="UniProtKB-SubCell"/>
</dbReference>
<dbReference type="Gene3D" id="3.30.160.70">
    <property type="entry name" value="Methylated DNA-protein cysteine methyltransferase domain"/>
    <property type="match status" value="1"/>
</dbReference>
<dbReference type="EMBL" id="AP018712">
    <property type="protein sequence ID" value="BBE31716.1"/>
    <property type="molecule type" value="Genomic_DNA"/>
</dbReference>
<evidence type="ECO:0000256" key="9">
    <source>
        <dbReference type="HAMAP-Rule" id="MF_00772"/>
    </source>
</evidence>
<dbReference type="InterPro" id="IPR036388">
    <property type="entry name" value="WH-like_DNA-bd_sf"/>
</dbReference>
<dbReference type="Pfam" id="PF02870">
    <property type="entry name" value="Methyltransf_1N"/>
    <property type="match status" value="1"/>
</dbReference>
<keyword evidence="3 9" id="KW-0963">Cytoplasm</keyword>
<dbReference type="InterPro" id="IPR036631">
    <property type="entry name" value="MGMT_N_sf"/>
</dbReference>
<keyword evidence="7 9" id="KW-0234">DNA repair</keyword>
<dbReference type="InterPro" id="IPR014048">
    <property type="entry name" value="MethylDNA_cys_MeTrfase_DNA-bd"/>
</dbReference>
<dbReference type="FunCoup" id="A0A7G1G8H3">
    <property type="interactions" value="42"/>
</dbReference>
<dbReference type="FunFam" id="1.10.10.10:FF:000214">
    <property type="entry name" value="Methylated-DNA--protein-cysteine methyltransferase"/>
    <property type="match status" value="1"/>
</dbReference>
<dbReference type="HAMAP" id="MF_00772">
    <property type="entry name" value="OGT"/>
    <property type="match status" value="1"/>
</dbReference>
<comment type="catalytic activity">
    <reaction evidence="1 9">
        <text>a 4-O-methyl-thymidine in DNA + L-cysteinyl-[protein] = a thymidine in DNA + S-methyl-L-cysteinyl-[protein]</text>
        <dbReference type="Rhea" id="RHEA:53428"/>
        <dbReference type="Rhea" id="RHEA-COMP:10131"/>
        <dbReference type="Rhea" id="RHEA-COMP:10132"/>
        <dbReference type="Rhea" id="RHEA-COMP:13555"/>
        <dbReference type="Rhea" id="RHEA-COMP:13556"/>
        <dbReference type="ChEBI" id="CHEBI:29950"/>
        <dbReference type="ChEBI" id="CHEBI:82612"/>
        <dbReference type="ChEBI" id="CHEBI:137386"/>
        <dbReference type="ChEBI" id="CHEBI:137387"/>
        <dbReference type="EC" id="2.1.1.63"/>
    </reaction>
</comment>
<dbReference type="Gene3D" id="1.10.10.10">
    <property type="entry name" value="Winged helix-like DNA-binding domain superfamily/Winged helix DNA-binding domain"/>
    <property type="match status" value="1"/>
</dbReference>
<comment type="catalytic activity">
    <reaction evidence="8 9">
        <text>a 6-O-methyl-2'-deoxyguanosine in DNA + L-cysteinyl-[protein] = S-methyl-L-cysteinyl-[protein] + a 2'-deoxyguanosine in DNA</text>
        <dbReference type="Rhea" id="RHEA:24000"/>
        <dbReference type="Rhea" id="RHEA-COMP:10131"/>
        <dbReference type="Rhea" id="RHEA-COMP:10132"/>
        <dbReference type="Rhea" id="RHEA-COMP:11367"/>
        <dbReference type="Rhea" id="RHEA-COMP:11368"/>
        <dbReference type="ChEBI" id="CHEBI:29950"/>
        <dbReference type="ChEBI" id="CHEBI:82612"/>
        <dbReference type="ChEBI" id="CHEBI:85445"/>
        <dbReference type="ChEBI" id="CHEBI:85448"/>
        <dbReference type="EC" id="2.1.1.63"/>
    </reaction>
</comment>
<dbReference type="PANTHER" id="PTHR10815">
    <property type="entry name" value="METHYLATED-DNA--PROTEIN-CYSTEINE METHYLTRANSFERASE"/>
    <property type="match status" value="1"/>
</dbReference>
<comment type="similarity">
    <text evidence="2 9">Belongs to the MGMT family.</text>
</comment>
<feature type="domain" description="Methylguanine DNA methyltransferase ribonuclease-like" evidence="11">
    <location>
        <begin position="4"/>
        <end position="65"/>
    </location>
</feature>
<dbReference type="NCBIfam" id="TIGR00589">
    <property type="entry name" value="ogt"/>
    <property type="match status" value="1"/>
</dbReference>
<keyword evidence="4 9" id="KW-0489">Methyltransferase</keyword>
<dbReference type="GO" id="GO:0006307">
    <property type="term" value="P:DNA alkylation repair"/>
    <property type="evidence" value="ECO:0007669"/>
    <property type="project" value="UniProtKB-UniRule"/>
</dbReference>
<dbReference type="PROSITE" id="PS00374">
    <property type="entry name" value="MGMT"/>
    <property type="match status" value="1"/>
</dbReference>
<dbReference type="EC" id="2.1.1.63" evidence="9"/>
<dbReference type="SUPFAM" id="SSF53155">
    <property type="entry name" value="Methylated DNA-protein cysteine methyltransferase domain"/>
    <property type="match status" value="1"/>
</dbReference>
<reference evidence="12 13" key="1">
    <citation type="submission" date="2018-06" db="EMBL/GenBank/DDBJ databases">
        <title>Genome sequencing of Oceanotoga sp. sy52.</title>
        <authorList>
            <person name="Mori K."/>
        </authorList>
    </citation>
    <scope>NUCLEOTIDE SEQUENCE [LARGE SCALE GENOMIC DNA]</scope>
    <source>
        <strain evidence="13">sy52</strain>
    </source>
</reference>
<evidence type="ECO:0000313" key="12">
    <source>
        <dbReference type="EMBL" id="BBE31716.1"/>
    </source>
</evidence>
<dbReference type="Proteomes" id="UP000516361">
    <property type="component" value="Chromosome"/>
</dbReference>
<name>A0A7G1G8H3_9BACT</name>
<dbReference type="CDD" id="cd06445">
    <property type="entry name" value="ATase"/>
    <property type="match status" value="1"/>
</dbReference>
<evidence type="ECO:0000256" key="6">
    <source>
        <dbReference type="ARBA" id="ARBA00022763"/>
    </source>
</evidence>
<dbReference type="InParanoid" id="A0A7G1G8H3"/>
<evidence type="ECO:0000256" key="3">
    <source>
        <dbReference type="ARBA" id="ARBA00022490"/>
    </source>
</evidence>
<sequence length="151" mass="17366">MDKIYLKSILGPIKIEGKNEKITKVSFINEYIEINESPEYLKECKKQLEEYFLGKRKEFEVELELSGTDFQIKVWKELLKIPYGKTITYKELAKKVENPKGYRAVGNANNKNKIAIIIPCHRVILSNGGLGGYEGGIEKKSYLIDFEKSID</sequence>
<dbReference type="InterPro" id="IPR008332">
    <property type="entry name" value="MethylG_MeTrfase_N"/>
</dbReference>
<comment type="miscellaneous">
    <text evidence="9">This enzyme catalyzes only one turnover and therefore is not strictly catalytic. According to one definition, an enzyme is a biocatalyst that acts repeatedly and over many reaction cycles.</text>
</comment>
<comment type="subcellular location">
    <subcellularLocation>
        <location evidence="9">Cytoplasm</location>
    </subcellularLocation>
</comment>
<evidence type="ECO:0000256" key="7">
    <source>
        <dbReference type="ARBA" id="ARBA00023204"/>
    </source>
</evidence>
<feature type="domain" description="Methylated-DNA-[protein]-cysteine S-methyltransferase DNA binding" evidence="10">
    <location>
        <begin position="69"/>
        <end position="148"/>
    </location>
</feature>
<keyword evidence="5 9" id="KW-0808">Transferase</keyword>
<dbReference type="InterPro" id="IPR001497">
    <property type="entry name" value="MethylDNA_cys_MeTrfase_AS"/>
</dbReference>
<dbReference type="KEGG" id="ocy:OSSY52_18570"/>
<protein>
    <recommendedName>
        <fullName evidence="9">Methylated-DNA--protein-cysteine methyltransferase</fullName>
        <ecNumber evidence="9">2.1.1.63</ecNumber>
    </recommendedName>
    <alternativeName>
        <fullName evidence="9">6-O-methylguanine-DNA methyltransferase</fullName>
        <shortName evidence="9">MGMT</shortName>
    </alternativeName>
    <alternativeName>
        <fullName evidence="9">O-6-methylguanine-DNA-alkyltransferase</fullName>
    </alternativeName>
</protein>
<proteinExistence type="inferred from homology"/>
<dbReference type="GO" id="GO:0003908">
    <property type="term" value="F:methylated-DNA-[protein]-cysteine S-methyltransferase activity"/>
    <property type="evidence" value="ECO:0007669"/>
    <property type="project" value="UniProtKB-UniRule"/>
</dbReference>
<dbReference type="RefSeq" id="WP_190614444.1">
    <property type="nucleotide sequence ID" value="NZ_AP018712.1"/>
</dbReference>
<comment type="function">
    <text evidence="9">Involved in the cellular defense against the biological effects of O6-methylguanine (O6-MeG) and O4-methylthymine (O4-MeT) in DNA. Repairs the methylated nucleobase in DNA by stoichiometrically transferring the methyl group to a cysteine residue in the enzyme. This is a suicide reaction: the enzyme is irreversibly inactivated.</text>
</comment>
<evidence type="ECO:0000256" key="4">
    <source>
        <dbReference type="ARBA" id="ARBA00022603"/>
    </source>
</evidence>
<dbReference type="GO" id="GO:0032259">
    <property type="term" value="P:methylation"/>
    <property type="evidence" value="ECO:0007669"/>
    <property type="project" value="UniProtKB-KW"/>
</dbReference>
<keyword evidence="6 9" id="KW-0227">DNA damage</keyword>
<evidence type="ECO:0000259" key="11">
    <source>
        <dbReference type="Pfam" id="PF02870"/>
    </source>
</evidence>
<dbReference type="PANTHER" id="PTHR10815:SF13">
    <property type="entry name" value="METHYLATED-DNA--PROTEIN-CYSTEINE METHYLTRANSFERASE"/>
    <property type="match status" value="1"/>
</dbReference>
<organism evidence="12 13">
    <name type="scientific">Tepiditoga spiralis</name>
    <dbReference type="NCBI Taxonomy" id="2108365"/>
    <lineage>
        <taxon>Bacteria</taxon>
        <taxon>Thermotogati</taxon>
        <taxon>Thermotogota</taxon>
        <taxon>Thermotogae</taxon>
        <taxon>Petrotogales</taxon>
        <taxon>Petrotogaceae</taxon>
        <taxon>Tepiditoga</taxon>
    </lineage>
</organism>
<evidence type="ECO:0000259" key="10">
    <source>
        <dbReference type="Pfam" id="PF01035"/>
    </source>
</evidence>
<dbReference type="InterPro" id="IPR023546">
    <property type="entry name" value="MGMT"/>
</dbReference>